<accession>A0A418VEF1</accession>
<comment type="caution">
    <text evidence="1">The sequence shown here is derived from an EMBL/GenBank/DDBJ whole genome shotgun (WGS) entry which is preliminary data.</text>
</comment>
<gene>
    <name evidence="1" type="ORF">D3875_04175</name>
</gene>
<organism evidence="1 2">
    <name type="scientific">Deinococcus cavernae</name>
    <dbReference type="NCBI Taxonomy" id="2320857"/>
    <lineage>
        <taxon>Bacteria</taxon>
        <taxon>Thermotogati</taxon>
        <taxon>Deinococcota</taxon>
        <taxon>Deinococci</taxon>
        <taxon>Deinococcales</taxon>
        <taxon>Deinococcaceae</taxon>
        <taxon>Deinococcus</taxon>
    </lineage>
</organism>
<dbReference type="Proteomes" id="UP000286287">
    <property type="component" value="Unassembled WGS sequence"/>
</dbReference>
<protein>
    <submittedName>
        <fullName evidence="1">Uncharacterized protein</fullName>
    </submittedName>
</protein>
<name>A0A418VEF1_9DEIO</name>
<reference evidence="1 2" key="1">
    <citation type="submission" date="2018-09" db="EMBL/GenBank/DDBJ databases">
        <authorList>
            <person name="Zhu H."/>
        </authorList>
    </citation>
    <scope>NUCLEOTIDE SEQUENCE [LARGE SCALE GENOMIC DNA]</scope>
    <source>
        <strain evidence="1 2">K2S05-167</strain>
    </source>
</reference>
<proteinExistence type="predicted"/>
<evidence type="ECO:0000313" key="1">
    <source>
        <dbReference type="EMBL" id="RJF74484.1"/>
    </source>
</evidence>
<dbReference type="AlphaFoldDB" id="A0A418VEF1"/>
<dbReference type="EMBL" id="QYUJ01000010">
    <property type="protein sequence ID" value="RJF74484.1"/>
    <property type="molecule type" value="Genomic_DNA"/>
</dbReference>
<evidence type="ECO:0000313" key="2">
    <source>
        <dbReference type="Proteomes" id="UP000286287"/>
    </source>
</evidence>
<keyword evidence="2" id="KW-1185">Reference proteome</keyword>
<sequence length="210" mass="22502">MPAIQRSPRLTQSVGVASGVYRQFTPNADITITGLRDTAPHNTTVRAVIWNANTQARVAISPVVTAPSTAQPYSVMFASPVALTAGVPYMIGMYSESGQLRASDLIENLAYAGFTVDHQTHYDPYRSNYPNSTIATVDKWGPTFDLLQPATAQKGVIGPVDMVDMPTVAAIADLPASSWAMLDDGVSAPRPVRRRADGSVWYGAAFTNTL</sequence>